<dbReference type="EMBL" id="JACHDD010000059">
    <property type="protein sequence ID" value="MBB5429815.1"/>
    <property type="molecule type" value="Genomic_DNA"/>
</dbReference>
<proteinExistence type="predicted"/>
<comment type="caution">
    <text evidence="1">The sequence shown here is derived from an EMBL/GenBank/DDBJ whole genome shotgun (WGS) entry which is preliminary data.</text>
</comment>
<name>A0A7W8QGF3_PARAM</name>
<accession>A0A7W8QGF3</accession>
<evidence type="ECO:0000313" key="2">
    <source>
        <dbReference type="Proteomes" id="UP000592780"/>
    </source>
</evidence>
<keyword evidence="2" id="KW-1185">Reference proteome</keyword>
<organism evidence="1 2">
    <name type="scientific">Paraburkholderia atlantica</name>
    <dbReference type="NCBI Taxonomy" id="2654982"/>
    <lineage>
        <taxon>Bacteria</taxon>
        <taxon>Pseudomonadati</taxon>
        <taxon>Pseudomonadota</taxon>
        <taxon>Betaproteobacteria</taxon>
        <taxon>Burkholderiales</taxon>
        <taxon>Burkholderiaceae</taxon>
        <taxon>Paraburkholderia</taxon>
    </lineage>
</organism>
<evidence type="ECO:0008006" key="3">
    <source>
        <dbReference type="Google" id="ProtNLM"/>
    </source>
</evidence>
<protein>
    <recommendedName>
        <fullName evidence="3">SinR family protein</fullName>
    </recommendedName>
</protein>
<sequence length="96" mass="11003">MARRIQSSYIVGYDLTRIDGHDYTNLIQTLESSFSPWLHHLDSTWVIVTDLTAVQVADTLRPHMHRDDKLLVVQCSGVGAWFGFNETGSNWLRDNL</sequence>
<gene>
    <name evidence="1" type="ORF">HDG40_008018</name>
</gene>
<dbReference type="Proteomes" id="UP000592780">
    <property type="component" value="Unassembled WGS sequence"/>
</dbReference>
<dbReference type="AlphaFoldDB" id="A0A7W8QGF3"/>
<evidence type="ECO:0000313" key="1">
    <source>
        <dbReference type="EMBL" id="MBB5429815.1"/>
    </source>
</evidence>
<reference evidence="1 2" key="1">
    <citation type="submission" date="2020-08" db="EMBL/GenBank/DDBJ databases">
        <title>Genomic Encyclopedia of Type Strains, Phase IV (KMG-V): Genome sequencing to study the core and pangenomes of soil and plant-associated prokaryotes.</title>
        <authorList>
            <person name="Whitman W."/>
        </authorList>
    </citation>
    <scope>NUCLEOTIDE SEQUENCE [LARGE SCALE GENOMIC DNA]</scope>
    <source>
        <strain evidence="1 2">JPY158</strain>
    </source>
</reference>